<dbReference type="AlphaFoldDB" id="A0A401C485"/>
<sequence>MIGINSTFNNSFVNLNIKNNNNSSLNSNTSNANVKNLQDTQDATKTSNKVLGYEVDKDGFFTSEFNKAAGIPKDYKIYAKGAENFVNYITNLNFKSFTNIDIAKSLGNAYKVFSQLIDEPSGNFTTEDLSKIPLGFSYNKKSFQVTNIYYSEKDFESALSFEDDLKIYQNPKQLTLSFPSWKEKAPADYIKKNSDIFDPSSHINIGASFYKNDNGTISKGGVLMAFFAGMSGQNPLIEGETTIEGKLLGYDKNMSQSQVEDLNEFINQNPIEWSITGDVFADSVYITKLRNTITDIDEFKKQWLEMKAKSDEMGEIYKAEIAKQNREIALAQKNSNKEKDKPFEPMQAESKSETYKDDNKMNELLKKLLETKFGTSDELEILFGMKFGDDNAGEFNKILSLNSTPKSIDIKA</sequence>
<dbReference type="EMBL" id="AACGFG010000006">
    <property type="protein sequence ID" value="EAK4358370.1"/>
    <property type="molecule type" value="Genomic_DNA"/>
</dbReference>
<reference evidence="2 3" key="1">
    <citation type="submission" date="2018-06" db="EMBL/GenBank/DDBJ databases">
        <authorList>
            <consortium name="NARMS: The National Antimicrobial Resistance Monitoring System"/>
        </authorList>
    </citation>
    <scope>NUCLEOTIDE SEQUENCE [LARGE SCALE GENOMIC DNA]</scope>
    <source>
        <strain evidence="2 3">FSIS11807978</strain>
    </source>
</reference>
<dbReference type="Proteomes" id="UP000365807">
    <property type="component" value="Unassembled WGS sequence"/>
</dbReference>
<proteinExistence type="predicted"/>
<protein>
    <submittedName>
        <fullName evidence="2">Uncharacterized protein</fullName>
    </submittedName>
</protein>
<organism evidence="2 3">
    <name type="scientific">Campylobacter coli</name>
    <dbReference type="NCBI Taxonomy" id="195"/>
    <lineage>
        <taxon>Bacteria</taxon>
        <taxon>Pseudomonadati</taxon>
        <taxon>Campylobacterota</taxon>
        <taxon>Epsilonproteobacteria</taxon>
        <taxon>Campylobacterales</taxon>
        <taxon>Campylobacteraceae</taxon>
        <taxon>Campylobacter</taxon>
    </lineage>
</organism>
<gene>
    <name evidence="2" type="ORF">C6T04_05500</name>
</gene>
<feature type="region of interest" description="Disordered" evidence="1">
    <location>
        <begin position="332"/>
        <end position="355"/>
    </location>
</feature>
<dbReference type="InterPro" id="IPR058078">
    <property type="entry name" value="Cj0814-like"/>
</dbReference>
<dbReference type="NCBIfam" id="NF046095">
    <property type="entry name" value="flg_dep_Cj0814"/>
    <property type="match status" value="1"/>
</dbReference>
<evidence type="ECO:0000313" key="3">
    <source>
        <dbReference type="Proteomes" id="UP000365807"/>
    </source>
</evidence>
<name>A0A401C485_CAMCO</name>
<accession>A0A401C485</accession>
<evidence type="ECO:0000256" key="1">
    <source>
        <dbReference type="SAM" id="MobiDB-lite"/>
    </source>
</evidence>
<comment type="caution">
    <text evidence="2">The sequence shown here is derived from an EMBL/GenBank/DDBJ whole genome shotgun (WGS) entry which is preliminary data.</text>
</comment>
<evidence type="ECO:0000313" key="2">
    <source>
        <dbReference type="EMBL" id="EAK4358370.1"/>
    </source>
</evidence>